<evidence type="ECO:0000259" key="12">
    <source>
        <dbReference type="Pfam" id="PF16192"/>
    </source>
</evidence>
<gene>
    <name evidence="13" type="ORF">ABIE21_001897</name>
</gene>
<reference evidence="13 14" key="1">
    <citation type="submission" date="2024-06" db="EMBL/GenBank/DDBJ databases">
        <title>Sorghum-associated microbial communities from plants grown in Nebraska, USA.</title>
        <authorList>
            <person name="Schachtman D."/>
        </authorList>
    </citation>
    <scope>NUCLEOTIDE SEQUENCE [LARGE SCALE GENOMIC DNA]</scope>
    <source>
        <strain evidence="13 14">2857</strain>
    </source>
</reference>
<dbReference type="InterPro" id="IPR027005">
    <property type="entry name" value="PMT-like"/>
</dbReference>
<evidence type="ECO:0000256" key="5">
    <source>
        <dbReference type="ARBA" id="ARBA00022679"/>
    </source>
</evidence>
<evidence type="ECO:0000256" key="9">
    <source>
        <dbReference type="ARBA" id="ARBA00093617"/>
    </source>
</evidence>
<evidence type="ECO:0000256" key="2">
    <source>
        <dbReference type="ARBA" id="ARBA00004922"/>
    </source>
</evidence>
<dbReference type="RefSeq" id="WP_354024579.1">
    <property type="nucleotide sequence ID" value="NZ_JBEPSJ010000002.1"/>
</dbReference>
<keyword evidence="7 10" id="KW-1133">Transmembrane helix</keyword>
<feature type="transmembrane region" description="Helical" evidence="10">
    <location>
        <begin position="248"/>
        <end position="266"/>
    </location>
</feature>
<keyword evidence="5 10" id="KW-0808">Transferase</keyword>
<evidence type="ECO:0000256" key="10">
    <source>
        <dbReference type="RuleBase" id="RU367007"/>
    </source>
</evidence>
<name>A0ABV2QPD9_9MICO</name>
<keyword evidence="8 10" id="KW-0472">Membrane</keyword>
<evidence type="ECO:0000256" key="6">
    <source>
        <dbReference type="ARBA" id="ARBA00022692"/>
    </source>
</evidence>
<dbReference type="EC" id="2.4.1.-" evidence="10"/>
<evidence type="ECO:0000313" key="13">
    <source>
        <dbReference type="EMBL" id="MET4582387.1"/>
    </source>
</evidence>
<feature type="transmembrane region" description="Helical" evidence="10">
    <location>
        <begin position="426"/>
        <end position="443"/>
    </location>
</feature>
<dbReference type="EMBL" id="JBEPSJ010000002">
    <property type="protein sequence ID" value="MET4582387.1"/>
    <property type="molecule type" value="Genomic_DNA"/>
</dbReference>
<protein>
    <recommendedName>
        <fullName evidence="9 10">Polyprenol-phosphate-mannose--protein mannosyltransferase</fullName>
        <ecNumber evidence="10">2.4.1.-</ecNumber>
    </recommendedName>
</protein>
<organism evidence="13 14">
    <name type="scientific">Conyzicola nivalis</name>
    <dbReference type="NCBI Taxonomy" id="1477021"/>
    <lineage>
        <taxon>Bacteria</taxon>
        <taxon>Bacillati</taxon>
        <taxon>Actinomycetota</taxon>
        <taxon>Actinomycetes</taxon>
        <taxon>Micrococcales</taxon>
        <taxon>Microbacteriaceae</taxon>
        <taxon>Conyzicola</taxon>
    </lineage>
</organism>
<dbReference type="InterPro" id="IPR032421">
    <property type="entry name" value="PMT_4TMC"/>
</dbReference>
<feature type="transmembrane region" description="Helical" evidence="10">
    <location>
        <begin position="450"/>
        <end position="467"/>
    </location>
</feature>
<feature type="domain" description="Protein O-mannosyl-transferase C-terminal four TM" evidence="12">
    <location>
        <begin position="360"/>
        <end position="550"/>
    </location>
</feature>
<keyword evidence="4 10" id="KW-0328">Glycosyltransferase</keyword>
<comment type="caution">
    <text evidence="13">The sequence shown here is derived from an EMBL/GenBank/DDBJ whole genome shotgun (WGS) entry which is preliminary data.</text>
</comment>
<keyword evidence="14" id="KW-1185">Reference proteome</keyword>
<comment type="similarity">
    <text evidence="3 10">Belongs to the glycosyltransferase 39 family.</text>
</comment>
<proteinExistence type="inferred from homology"/>
<accession>A0ABV2QPD9</accession>
<dbReference type="Pfam" id="PF16192">
    <property type="entry name" value="PMT_4TMC"/>
    <property type="match status" value="1"/>
</dbReference>
<evidence type="ECO:0000313" key="14">
    <source>
        <dbReference type="Proteomes" id="UP001549257"/>
    </source>
</evidence>
<feature type="transmembrane region" description="Helical" evidence="10">
    <location>
        <begin position="53"/>
        <end position="72"/>
    </location>
</feature>
<dbReference type="GO" id="GO:0004169">
    <property type="term" value="F:dolichyl-phosphate-mannose-protein mannosyltransferase activity"/>
    <property type="evidence" value="ECO:0007669"/>
    <property type="project" value="UniProtKB-EC"/>
</dbReference>
<feature type="transmembrane region" description="Helical" evidence="10">
    <location>
        <begin position="473"/>
        <end position="497"/>
    </location>
</feature>
<evidence type="ECO:0000256" key="1">
    <source>
        <dbReference type="ARBA" id="ARBA00004127"/>
    </source>
</evidence>
<feature type="domain" description="ArnT-like N-terminal" evidence="11">
    <location>
        <begin position="61"/>
        <end position="284"/>
    </location>
</feature>
<feature type="transmembrane region" description="Helical" evidence="10">
    <location>
        <begin position="177"/>
        <end position="200"/>
    </location>
</feature>
<dbReference type="PANTHER" id="PTHR10050:SF46">
    <property type="entry name" value="PROTEIN O-MANNOSYL-TRANSFERASE 2"/>
    <property type="match status" value="1"/>
</dbReference>
<evidence type="ECO:0000256" key="3">
    <source>
        <dbReference type="ARBA" id="ARBA00007222"/>
    </source>
</evidence>
<keyword evidence="10" id="KW-1003">Cell membrane</keyword>
<evidence type="ECO:0000256" key="7">
    <source>
        <dbReference type="ARBA" id="ARBA00022989"/>
    </source>
</evidence>
<dbReference type="PANTHER" id="PTHR10050">
    <property type="entry name" value="DOLICHYL-PHOSPHATE-MANNOSE--PROTEIN MANNOSYLTRANSFERASE"/>
    <property type="match status" value="1"/>
</dbReference>
<dbReference type="InterPro" id="IPR003342">
    <property type="entry name" value="ArnT-like_N"/>
</dbReference>
<keyword evidence="6 10" id="KW-0812">Transmembrane</keyword>
<evidence type="ECO:0000256" key="4">
    <source>
        <dbReference type="ARBA" id="ARBA00022676"/>
    </source>
</evidence>
<dbReference type="Pfam" id="PF02366">
    <property type="entry name" value="PMT"/>
    <property type="match status" value="1"/>
</dbReference>
<feature type="transmembrane region" description="Helical" evidence="10">
    <location>
        <begin position="149"/>
        <end position="170"/>
    </location>
</feature>
<sequence length="551" mass="61271">MTTPAPDDTRTSDTRTSDFDAIVSGTAAGARSTGSRLDAWFARMMSTPLRRRLYHWGAPAIVVIVASVTRLWNLGSPNTLVFDETFYVKDSWTLWNLGYSAAWPAEADASFNVGITDIFSTDPSFVVHPPLGKWIIGLGMAVFGADSSVGWRVGTAVVGILAVVLLMLIAKKLFDSTLLAVIAGGLFAIEGNAIVMSRVALLDNHVMFFALLGFGAVLLDRAWAERRLNGWLRRRADAGLSTDWGPSLWWRPWLMAAGLAFGLASAVKWSGFYFLAAFAVYTLVVDALARRRAGVFFWGSGTLIRQAPVSFLLTVPIAAAAHLASWATWFTSGNGYYRDWAQIAGNAWTGALSWVPLSVQSWWHYQSTIYAYHVGEMRPHSYQANPLTWLFMVRPTSMYFESSALGENGCAATACGASITGLANPLIWWAATAAILYLVYRLVRLREWRVGLILMGMVAGYLPWLMYLNRTVFQFYTIAFEPYMLLGLTFVIGLILGSRTDPTWRRTQGIRVVAIFVGAAVLLSVFFWPLWTGMQLDMRWIAAHWWLPTWR</sequence>
<feature type="transmembrane region" description="Helical" evidence="10">
    <location>
        <begin position="509"/>
        <end position="531"/>
    </location>
</feature>
<comment type="pathway">
    <text evidence="2 10">Protein modification; protein glycosylation.</text>
</comment>
<feature type="transmembrane region" description="Helical" evidence="10">
    <location>
        <begin position="309"/>
        <end position="330"/>
    </location>
</feature>
<evidence type="ECO:0000256" key="8">
    <source>
        <dbReference type="ARBA" id="ARBA00023136"/>
    </source>
</evidence>
<dbReference type="Proteomes" id="UP001549257">
    <property type="component" value="Unassembled WGS sequence"/>
</dbReference>
<feature type="transmembrane region" description="Helical" evidence="10">
    <location>
        <begin position="206"/>
        <end position="224"/>
    </location>
</feature>
<evidence type="ECO:0000259" key="11">
    <source>
        <dbReference type="Pfam" id="PF02366"/>
    </source>
</evidence>
<comment type="subcellular location">
    <subcellularLocation>
        <location evidence="10">Cell membrane</location>
    </subcellularLocation>
    <subcellularLocation>
        <location evidence="1">Endomembrane system</location>
        <topology evidence="1">Multi-pass membrane protein</topology>
    </subcellularLocation>
</comment>
<feature type="transmembrane region" description="Helical" evidence="10">
    <location>
        <begin position="272"/>
        <end position="289"/>
    </location>
</feature>
<comment type="function">
    <text evidence="10">Protein O-mannosyltransferase that catalyzes the transfer of a single mannose residue from a polyprenol phospho-mannosyl lipidic donor to the hydroxyl group of selected serine and threonine residues in acceptor proteins.</text>
</comment>